<sequence length="111" mass="12850">WTQENVELETLESSTRPFREISTVESDIGIILFQLLDQQIKQDKKVTLTEYITLWSRADSNNDKYVSAQEVNTFLEQHLLGPSSNAERIFGGTDLANDFSVKILFKYFDRN</sequence>
<protein>
    <recommendedName>
        <fullName evidence="4">EF-hand domain-containing protein</fullName>
    </recommendedName>
</protein>
<dbReference type="AlphaFoldDB" id="A0ABD3WEJ8"/>
<reference evidence="2 3" key="1">
    <citation type="submission" date="2024-11" db="EMBL/GenBank/DDBJ databases">
        <title>Chromosome-level genome assembly of the freshwater bivalve Anodonta woodiana.</title>
        <authorList>
            <person name="Chen X."/>
        </authorList>
    </citation>
    <scope>NUCLEOTIDE SEQUENCE [LARGE SCALE GENOMIC DNA]</scope>
    <source>
        <strain evidence="2">MN2024</strain>
        <tissue evidence="2">Gills</tissue>
    </source>
</reference>
<evidence type="ECO:0000313" key="3">
    <source>
        <dbReference type="Proteomes" id="UP001634394"/>
    </source>
</evidence>
<name>A0ABD3WEJ8_SINWO</name>
<accession>A0ABD3WEJ8</accession>
<evidence type="ECO:0000256" key="1">
    <source>
        <dbReference type="ARBA" id="ARBA00022837"/>
    </source>
</evidence>
<dbReference type="Proteomes" id="UP001634394">
    <property type="component" value="Unassembled WGS sequence"/>
</dbReference>
<evidence type="ECO:0000313" key="2">
    <source>
        <dbReference type="EMBL" id="KAL3871638.1"/>
    </source>
</evidence>
<gene>
    <name evidence="2" type="ORF">ACJMK2_039624</name>
</gene>
<proteinExistence type="predicted"/>
<dbReference type="EMBL" id="JBJQND010000007">
    <property type="protein sequence ID" value="KAL3871638.1"/>
    <property type="molecule type" value="Genomic_DNA"/>
</dbReference>
<keyword evidence="3" id="KW-1185">Reference proteome</keyword>
<comment type="caution">
    <text evidence="2">The sequence shown here is derived from an EMBL/GenBank/DDBJ whole genome shotgun (WGS) entry which is preliminary data.</text>
</comment>
<keyword evidence="1" id="KW-0106">Calcium</keyword>
<feature type="non-terminal residue" evidence="2">
    <location>
        <position position="111"/>
    </location>
</feature>
<dbReference type="PROSITE" id="PS00018">
    <property type="entry name" value="EF_HAND_1"/>
    <property type="match status" value="1"/>
</dbReference>
<dbReference type="SUPFAM" id="SSF47473">
    <property type="entry name" value="EF-hand"/>
    <property type="match status" value="1"/>
</dbReference>
<feature type="non-terminal residue" evidence="2">
    <location>
        <position position="1"/>
    </location>
</feature>
<evidence type="ECO:0008006" key="4">
    <source>
        <dbReference type="Google" id="ProtNLM"/>
    </source>
</evidence>
<organism evidence="2 3">
    <name type="scientific">Sinanodonta woodiana</name>
    <name type="common">Chinese pond mussel</name>
    <name type="synonym">Anodonta woodiana</name>
    <dbReference type="NCBI Taxonomy" id="1069815"/>
    <lineage>
        <taxon>Eukaryota</taxon>
        <taxon>Metazoa</taxon>
        <taxon>Spiralia</taxon>
        <taxon>Lophotrochozoa</taxon>
        <taxon>Mollusca</taxon>
        <taxon>Bivalvia</taxon>
        <taxon>Autobranchia</taxon>
        <taxon>Heteroconchia</taxon>
        <taxon>Palaeoheterodonta</taxon>
        <taxon>Unionida</taxon>
        <taxon>Unionoidea</taxon>
        <taxon>Unionidae</taxon>
        <taxon>Unioninae</taxon>
        <taxon>Sinanodonta</taxon>
    </lineage>
</organism>
<dbReference type="InterPro" id="IPR018247">
    <property type="entry name" value="EF_Hand_1_Ca_BS"/>
</dbReference>
<dbReference type="InterPro" id="IPR011992">
    <property type="entry name" value="EF-hand-dom_pair"/>
</dbReference>